<evidence type="ECO:0000256" key="6">
    <source>
        <dbReference type="ARBA" id="ARBA00023136"/>
    </source>
</evidence>
<dbReference type="EMBL" id="JAYFUM010000006">
    <property type="protein sequence ID" value="MEA5138490.1"/>
    <property type="molecule type" value="Genomic_DNA"/>
</dbReference>
<evidence type="ECO:0000256" key="1">
    <source>
        <dbReference type="ARBA" id="ARBA00004651"/>
    </source>
</evidence>
<keyword evidence="4 7" id="KW-0812">Transmembrane</keyword>
<name>A0ABU5Q6M5_9BACT</name>
<evidence type="ECO:0000256" key="5">
    <source>
        <dbReference type="ARBA" id="ARBA00022989"/>
    </source>
</evidence>
<dbReference type="InterPro" id="IPR003838">
    <property type="entry name" value="ABC3_permease_C"/>
</dbReference>
<feature type="transmembrane region" description="Helical" evidence="7">
    <location>
        <begin position="338"/>
        <end position="360"/>
    </location>
</feature>
<dbReference type="Pfam" id="PF02687">
    <property type="entry name" value="FtsX"/>
    <property type="match status" value="1"/>
</dbReference>
<comment type="subcellular location">
    <subcellularLocation>
        <location evidence="1">Cell membrane</location>
        <topology evidence="1">Multi-pass membrane protein</topology>
    </subcellularLocation>
</comment>
<protein>
    <submittedName>
        <fullName evidence="10">FtsX-like permease family protein</fullName>
    </submittedName>
</protein>
<proteinExistence type="inferred from homology"/>
<dbReference type="PANTHER" id="PTHR30489">
    <property type="entry name" value="LIPOPROTEIN-RELEASING SYSTEM TRANSMEMBRANE PROTEIN LOLE"/>
    <property type="match status" value="1"/>
</dbReference>
<evidence type="ECO:0000259" key="8">
    <source>
        <dbReference type="Pfam" id="PF02687"/>
    </source>
</evidence>
<evidence type="ECO:0000256" key="3">
    <source>
        <dbReference type="ARBA" id="ARBA00022475"/>
    </source>
</evidence>
<feature type="transmembrane region" description="Helical" evidence="7">
    <location>
        <begin position="285"/>
        <end position="306"/>
    </location>
</feature>
<feature type="transmembrane region" description="Helical" evidence="7">
    <location>
        <begin position="380"/>
        <end position="400"/>
    </location>
</feature>
<evidence type="ECO:0000313" key="10">
    <source>
        <dbReference type="EMBL" id="MEA5138490.1"/>
    </source>
</evidence>
<evidence type="ECO:0000259" key="9">
    <source>
        <dbReference type="Pfam" id="PF12704"/>
    </source>
</evidence>
<accession>A0ABU5Q6M5</accession>
<reference evidence="10 11" key="1">
    <citation type="submission" date="2023-12" db="EMBL/GenBank/DDBJ databases">
        <title>Novel species of the genus Arcicella isolated from rivers.</title>
        <authorList>
            <person name="Lu H."/>
        </authorList>
    </citation>
    <scope>NUCLEOTIDE SEQUENCE [LARGE SCALE GENOMIC DNA]</scope>
    <source>
        <strain evidence="10 11">KCTC 23307</strain>
    </source>
</reference>
<dbReference type="InterPro" id="IPR025857">
    <property type="entry name" value="MacB_PCD"/>
</dbReference>
<keyword evidence="6 7" id="KW-0472">Membrane</keyword>
<feature type="domain" description="ABC3 transporter permease C-terminal" evidence="8">
    <location>
        <begin position="289"/>
        <end position="404"/>
    </location>
</feature>
<gene>
    <name evidence="10" type="ORF">VB248_05085</name>
</gene>
<dbReference type="RefSeq" id="WP_323295659.1">
    <property type="nucleotide sequence ID" value="NZ_JAYFUM010000006.1"/>
</dbReference>
<comment type="similarity">
    <text evidence="2">Belongs to the ABC-4 integral membrane protein family. LolC/E subfamily.</text>
</comment>
<sequence>MKNYQHNINGEIAYTHLFSRKKQTFIAALGVTVGIAIFIFMNSLMNGFEVASTESLFKSTPHIRIYKNDAISKALVVNKDTNKINVLANPKITSESKKIVNPAELIKILKNEAEVVGVTPNVSANVFYKNGDSEVSGRISGVVIEDQNAMFNLQSYIADGDYNSLSGYQNGIIMGVGIAEKLNLRLNDNVTVTSALGVNKLMKIVALLQTKNSAIDKSLSYINLPVAQQLQKQSPSYITDIYLNVKDYEKAKSYVDKYKRLTGYDVEDWETANATAAAANKMRKMMAMAISFSIMLVAAFGIYNILNMTIMEKLNDIAILKAIGFSGKDIVKIFVTEAIIIGVIGIIIGLCFALLLVKLMSNLWVGGDIGFFPIRIFPKYFGIGVIFGLVVTFFAGYLPARKAALLDPISIFRK</sequence>
<organism evidence="10 11">
    <name type="scientific">Arcicella rigui</name>
    <dbReference type="NCBI Taxonomy" id="797020"/>
    <lineage>
        <taxon>Bacteria</taxon>
        <taxon>Pseudomonadati</taxon>
        <taxon>Bacteroidota</taxon>
        <taxon>Cytophagia</taxon>
        <taxon>Cytophagales</taxon>
        <taxon>Flectobacillaceae</taxon>
        <taxon>Arcicella</taxon>
    </lineage>
</organism>
<keyword evidence="3" id="KW-1003">Cell membrane</keyword>
<keyword evidence="5 7" id="KW-1133">Transmembrane helix</keyword>
<evidence type="ECO:0000313" key="11">
    <source>
        <dbReference type="Proteomes" id="UP001302949"/>
    </source>
</evidence>
<dbReference type="InterPro" id="IPR051447">
    <property type="entry name" value="Lipoprotein-release_system"/>
</dbReference>
<evidence type="ECO:0000256" key="4">
    <source>
        <dbReference type="ARBA" id="ARBA00022692"/>
    </source>
</evidence>
<feature type="domain" description="MacB-like periplasmic core" evidence="9">
    <location>
        <begin position="24"/>
        <end position="255"/>
    </location>
</feature>
<evidence type="ECO:0000256" key="2">
    <source>
        <dbReference type="ARBA" id="ARBA00005236"/>
    </source>
</evidence>
<evidence type="ECO:0000256" key="7">
    <source>
        <dbReference type="SAM" id="Phobius"/>
    </source>
</evidence>
<dbReference type="Pfam" id="PF12704">
    <property type="entry name" value="MacB_PCD"/>
    <property type="match status" value="1"/>
</dbReference>
<dbReference type="Proteomes" id="UP001302949">
    <property type="component" value="Unassembled WGS sequence"/>
</dbReference>
<comment type="caution">
    <text evidence="10">The sequence shown here is derived from an EMBL/GenBank/DDBJ whole genome shotgun (WGS) entry which is preliminary data.</text>
</comment>
<feature type="transmembrane region" description="Helical" evidence="7">
    <location>
        <begin position="25"/>
        <end position="45"/>
    </location>
</feature>
<dbReference type="PANTHER" id="PTHR30489:SF0">
    <property type="entry name" value="LIPOPROTEIN-RELEASING SYSTEM TRANSMEMBRANE PROTEIN LOLE"/>
    <property type="match status" value="1"/>
</dbReference>
<keyword evidence="11" id="KW-1185">Reference proteome</keyword>